<dbReference type="EMBL" id="BAAANO010000013">
    <property type="protein sequence ID" value="GAA2005224.1"/>
    <property type="molecule type" value="Genomic_DNA"/>
</dbReference>
<evidence type="ECO:0000313" key="3">
    <source>
        <dbReference type="EMBL" id="GAA2005224.1"/>
    </source>
</evidence>
<proteinExistence type="predicted"/>
<comment type="caution">
    <text evidence="3">The sequence shown here is derived from an EMBL/GenBank/DDBJ whole genome shotgun (WGS) entry which is preliminary data.</text>
</comment>
<keyword evidence="1 3" id="KW-0378">Hydrolase</keyword>
<dbReference type="PANTHER" id="PTHR11839">
    <property type="entry name" value="UDP/ADP-SUGAR PYROPHOSPHATASE"/>
    <property type="match status" value="1"/>
</dbReference>
<dbReference type="InterPro" id="IPR000086">
    <property type="entry name" value="NUDIX_hydrolase_dom"/>
</dbReference>
<dbReference type="RefSeq" id="WP_344308179.1">
    <property type="nucleotide sequence ID" value="NZ_BAAANO010000013.1"/>
</dbReference>
<keyword evidence="4" id="KW-1185">Reference proteome</keyword>
<evidence type="ECO:0000313" key="4">
    <source>
        <dbReference type="Proteomes" id="UP001500755"/>
    </source>
</evidence>
<accession>A0ABN2TCS0</accession>
<dbReference type="PROSITE" id="PS51462">
    <property type="entry name" value="NUDIX"/>
    <property type="match status" value="1"/>
</dbReference>
<dbReference type="Pfam" id="PF00293">
    <property type="entry name" value="NUDIX"/>
    <property type="match status" value="1"/>
</dbReference>
<dbReference type="Proteomes" id="UP001500755">
    <property type="component" value="Unassembled WGS sequence"/>
</dbReference>
<reference evidence="3 4" key="1">
    <citation type="journal article" date="2019" name="Int. J. Syst. Evol. Microbiol.">
        <title>The Global Catalogue of Microorganisms (GCM) 10K type strain sequencing project: providing services to taxonomists for standard genome sequencing and annotation.</title>
        <authorList>
            <consortium name="The Broad Institute Genomics Platform"/>
            <consortium name="The Broad Institute Genome Sequencing Center for Infectious Disease"/>
            <person name="Wu L."/>
            <person name="Ma J."/>
        </authorList>
    </citation>
    <scope>NUCLEOTIDE SEQUENCE [LARGE SCALE GENOMIC DNA]</scope>
    <source>
        <strain evidence="3 4">JCM 14546</strain>
    </source>
</reference>
<organism evidence="3 4">
    <name type="scientific">Brevibacterium samyangense</name>
    <dbReference type="NCBI Taxonomy" id="366888"/>
    <lineage>
        <taxon>Bacteria</taxon>
        <taxon>Bacillati</taxon>
        <taxon>Actinomycetota</taxon>
        <taxon>Actinomycetes</taxon>
        <taxon>Micrococcales</taxon>
        <taxon>Brevibacteriaceae</taxon>
        <taxon>Brevibacterium</taxon>
    </lineage>
</organism>
<protein>
    <submittedName>
        <fullName evidence="3">NUDIX hydrolase</fullName>
    </submittedName>
</protein>
<dbReference type="GO" id="GO:0016787">
    <property type="term" value="F:hydrolase activity"/>
    <property type="evidence" value="ECO:0007669"/>
    <property type="project" value="UniProtKB-KW"/>
</dbReference>
<evidence type="ECO:0000256" key="1">
    <source>
        <dbReference type="ARBA" id="ARBA00022801"/>
    </source>
</evidence>
<sequence>MQDEAPLADTFGVPEIRDHETVYTGLVWDVVRETFVLPESDRPLTRDFVRHPGAVAVAAIDETDRILLIQQYRHPVRAREWEIPAGLLDVAGEEPRLAASRELAEEADLRAENWHVLTDQLSSPGGISECIRIFLARDVSALPEAFARDAEESGIVPRWVPLDEALEAVLSGRIANATASLAILHAHHARARGWTGLRPADAPWPAREVAPLPDGA</sequence>
<feature type="domain" description="Nudix hydrolase" evidence="2">
    <location>
        <begin position="49"/>
        <end position="182"/>
    </location>
</feature>
<evidence type="ECO:0000259" key="2">
    <source>
        <dbReference type="PROSITE" id="PS51462"/>
    </source>
</evidence>
<gene>
    <name evidence="3" type="ORF">GCM10009755_13540</name>
</gene>
<dbReference type="Gene3D" id="3.90.79.10">
    <property type="entry name" value="Nucleoside Triphosphate Pyrophosphohydrolase"/>
    <property type="match status" value="1"/>
</dbReference>
<dbReference type="PANTHER" id="PTHR11839:SF31">
    <property type="entry name" value="ADP-RIBOSE PYROPHOSPHATASE"/>
    <property type="match status" value="1"/>
</dbReference>
<dbReference type="SUPFAM" id="SSF55811">
    <property type="entry name" value="Nudix"/>
    <property type="match status" value="1"/>
</dbReference>
<name>A0ABN2TCS0_9MICO</name>
<dbReference type="CDD" id="cd24158">
    <property type="entry name" value="NUDIX_ADPRase_Rv1700"/>
    <property type="match status" value="1"/>
</dbReference>
<dbReference type="InterPro" id="IPR015797">
    <property type="entry name" value="NUDIX_hydrolase-like_dom_sf"/>
</dbReference>